<dbReference type="Pfam" id="PF01408">
    <property type="entry name" value="GFO_IDH_MocA"/>
    <property type="match status" value="1"/>
</dbReference>
<dbReference type="SUPFAM" id="SSF51735">
    <property type="entry name" value="NAD(P)-binding Rossmann-fold domains"/>
    <property type="match status" value="1"/>
</dbReference>
<evidence type="ECO:0000256" key="1">
    <source>
        <dbReference type="ARBA" id="ARBA00023002"/>
    </source>
</evidence>
<dbReference type="GO" id="GO:0000166">
    <property type="term" value="F:nucleotide binding"/>
    <property type="evidence" value="ECO:0007669"/>
    <property type="project" value="InterPro"/>
</dbReference>
<dbReference type="AlphaFoldDB" id="A0A6J6SVR0"/>
<dbReference type="InterPro" id="IPR055170">
    <property type="entry name" value="GFO_IDH_MocA-like_dom"/>
</dbReference>
<dbReference type="Pfam" id="PF22725">
    <property type="entry name" value="GFO_IDH_MocA_C3"/>
    <property type="match status" value="1"/>
</dbReference>
<protein>
    <submittedName>
        <fullName evidence="4">Unannotated protein</fullName>
    </submittedName>
</protein>
<feature type="domain" description="Gfo/Idh/MocA-like oxidoreductase N-terminal" evidence="2">
    <location>
        <begin position="6"/>
        <end position="130"/>
    </location>
</feature>
<dbReference type="Gene3D" id="3.30.360.10">
    <property type="entry name" value="Dihydrodipicolinate Reductase, domain 2"/>
    <property type="match status" value="1"/>
</dbReference>
<dbReference type="SUPFAM" id="SSF55347">
    <property type="entry name" value="Glyceraldehyde-3-phosphate dehydrogenase-like, C-terminal domain"/>
    <property type="match status" value="1"/>
</dbReference>
<accession>A0A6J6SVR0</accession>
<dbReference type="InterPro" id="IPR050463">
    <property type="entry name" value="Gfo/Idh/MocA_oxidrdct_glycsds"/>
</dbReference>
<dbReference type="GO" id="GO:0016491">
    <property type="term" value="F:oxidoreductase activity"/>
    <property type="evidence" value="ECO:0007669"/>
    <property type="project" value="UniProtKB-KW"/>
</dbReference>
<dbReference type="InterPro" id="IPR036291">
    <property type="entry name" value="NAD(P)-bd_dom_sf"/>
</dbReference>
<gene>
    <name evidence="4" type="ORF">UFOPK2786_00666</name>
</gene>
<keyword evidence="1" id="KW-0560">Oxidoreductase</keyword>
<feature type="domain" description="GFO/IDH/MocA-like oxidoreductase" evidence="3">
    <location>
        <begin position="147"/>
        <end position="241"/>
    </location>
</feature>
<sequence length="379" mass="41220">MSPRPVRIGIVGGGLMGRELAALCGRWLHLADHPVKPEVVAVADPNPAARDWFRSVPTVTTFADDWRQLVDDDSIDVLYLAVPHNLHEELYIAAASAGRDFLGEKPFGIDLAAAERIVAAVESSDAFVRVSSEMPFFPGAMRAFSYAASGALGDIIDVRSQFAHSSDIDRTKPSNWKRRSETCGEIGVMGDLGMHVAHVPLRLGYLPSSVYALLDDIVTTRPTADGGSVPCDTWDNALLACRVPASDSSRGFSMLWETRRIAPGQMNSWSFEALGMDGGVRFSTRNPTTLDRFTRRDGEQVWEQVQPGNISGWPMISGGIFEFGFADALLQMWASYLAEREGFLGAGFGTATPREALDSHRVFAAAVRSQSSGRAEQLP</sequence>
<dbReference type="EMBL" id="CAEZYW010000081">
    <property type="protein sequence ID" value="CAB4739021.1"/>
    <property type="molecule type" value="Genomic_DNA"/>
</dbReference>
<evidence type="ECO:0000259" key="3">
    <source>
        <dbReference type="Pfam" id="PF22725"/>
    </source>
</evidence>
<dbReference type="InterPro" id="IPR000683">
    <property type="entry name" value="Gfo/Idh/MocA-like_OxRdtase_N"/>
</dbReference>
<dbReference type="Gene3D" id="3.40.50.720">
    <property type="entry name" value="NAD(P)-binding Rossmann-like Domain"/>
    <property type="match status" value="1"/>
</dbReference>
<evidence type="ECO:0000313" key="4">
    <source>
        <dbReference type="EMBL" id="CAB4739021.1"/>
    </source>
</evidence>
<evidence type="ECO:0000259" key="2">
    <source>
        <dbReference type="Pfam" id="PF01408"/>
    </source>
</evidence>
<name>A0A6J6SVR0_9ZZZZ</name>
<dbReference type="PANTHER" id="PTHR43818:SF11">
    <property type="entry name" value="BCDNA.GH03377"/>
    <property type="match status" value="1"/>
</dbReference>
<reference evidence="4" key="1">
    <citation type="submission" date="2020-05" db="EMBL/GenBank/DDBJ databases">
        <authorList>
            <person name="Chiriac C."/>
            <person name="Salcher M."/>
            <person name="Ghai R."/>
            <person name="Kavagutti S V."/>
        </authorList>
    </citation>
    <scope>NUCLEOTIDE SEQUENCE</scope>
</reference>
<dbReference type="PANTHER" id="PTHR43818">
    <property type="entry name" value="BCDNA.GH03377"/>
    <property type="match status" value="1"/>
</dbReference>
<proteinExistence type="predicted"/>
<organism evidence="4">
    <name type="scientific">freshwater metagenome</name>
    <dbReference type="NCBI Taxonomy" id="449393"/>
    <lineage>
        <taxon>unclassified sequences</taxon>
        <taxon>metagenomes</taxon>
        <taxon>ecological metagenomes</taxon>
    </lineage>
</organism>